<reference evidence="2 3" key="1">
    <citation type="submission" date="2014-02" db="EMBL/GenBank/DDBJ databases">
        <title>Genome Sequence of an Hyperthermophilic Archaeon, Thermococcus nautili 30-1, producing viral vesicles.</title>
        <authorList>
            <person name="Oberto J."/>
            <person name="Gaudin M."/>
            <person name="Cossu M."/>
            <person name="Gorlas A."/>
            <person name="Slesarev A."/>
            <person name="Marguet E."/>
            <person name="Forterre P."/>
        </authorList>
    </citation>
    <scope>NUCLEOTIDE SEQUENCE [LARGE SCALE GENOMIC DNA]</scope>
    <source>
        <strain evidence="2 3">30-1</strain>
    </source>
</reference>
<evidence type="ECO:0000313" key="3">
    <source>
        <dbReference type="Proteomes" id="UP000019434"/>
    </source>
</evidence>
<dbReference type="HOGENOM" id="CLU_414278_0_0_2"/>
<proteinExistence type="predicted"/>
<dbReference type="OrthoDB" id="382437at2157"/>
<dbReference type="STRING" id="195522.BD01_0712"/>
<dbReference type="Proteomes" id="UP000019434">
    <property type="component" value="Chromosome"/>
</dbReference>
<dbReference type="KEGG" id="tnu:BD01_0712"/>
<dbReference type="GeneID" id="24958389"/>
<gene>
    <name evidence="2" type="ORF">BD01_0712</name>
</gene>
<keyword evidence="3" id="KW-1185">Reference proteome</keyword>
<dbReference type="eggNOG" id="arCOG04430">
    <property type="taxonomic scope" value="Archaea"/>
</dbReference>
<organism evidence="2 3">
    <name type="scientific">Thermococcus nautili</name>
    <dbReference type="NCBI Taxonomy" id="195522"/>
    <lineage>
        <taxon>Archaea</taxon>
        <taxon>Methanobacteriati</taxon>
        <taxon>Methanobacteriota</taxon>
        <taxon>Thermococci</taxon>
        <taxon>Thermococcales</taxon>
        <taxon>Thermococcaceae</taxon>
        <taxon>Thermococcus</taxon>
    </lineage>
</organism>
<dbReference type="EMBL" id="CP007264">
    <property type="protein sequence ID" value="AHL22335.1"/>
    <property type="molecule type" value="Genomic_DNA"/>
</dbReference>
<dbReference type="AlphaFoldDB" id="W8P4G5"/>
<sequence>MELELYHSLPIFGEVEIKLYDDASMIYELFRGDIERLKNVPHLGIIHQTLGIPMYTRYDHIITMMTLVQEIKKHVSNPRFSTPIKLNNNVEYTSIEDFLKSWSLLYSLGHLYTTFTAEHAFLRYLLNNPDFHKEFYEDVEERVKRHFKNRGRFKYLDNIMGNLQNIIKTENIMRVYKIFTLLKLLNVLDKIKDSEKENYKKLRELTTFIFLRHKYLDSVKITEQRLKLQKIIDYFITIRMLAFTILDGSFAPSHLRFEPLRVIHDIEKFVVSREYKQLLNSIHRFYTSTIYQTPKNMYYHHVLVKEFEQKIFSNFSDSKVFIDALLNNELDIKIREVLENLKTSETEHIRIENKYNIVRLNIPSNFFPNPVTWELHELKKISIIGGVGFNLSKNMCTVDLFFPKNYKSQNNFQLIVNTLLIFENLYNVIRQKSFEIPPNYRIVLGYVPYFMFSPLAEYILKTTIRSDLRFPKYFIKGSLLTYPILFARYDLDDTLSFIKFTAKALQFEGTKKIESEYSQKALKYIIHNLDTSKFFIYSPNVVISNGTDNVNQEIDFLLVGISENAINMYIGEIKSNGDFNNEQLLRELEAFFGISPQQARKILVSESSKISHPEYHAEISQIIIGSNTNTTVNLESNKIRIFRKSIRPLDASPKSNIVWFSL</sequence>
<accession>W8P4G5</accession>
<evidence type="ECO:0000256" key="1">
    <source>
        <dbReference type="SAM" id="Coils"/>
    </source>
</evidence>
<evidence type="ECO:0000313" key="2">
    <source>
        <dbReference type="EMBL" id="AHL22335.1"/>
    </source>
</evidence>
<name>W8P4G5_9EURY</name>
<dbReference type="RefSeq" id="WP_042690049.1">
    <property type="nucleotide sequence ID" value="NZ_CP007264.1"/>
</dbReference>
<protein>
    <submittedName>
        <fullName evidence="2">Uncharacterized protein</fullName>
    </submittedName>
</protein>
<keyword evidence="1" id="KW-0175">Coiled coil</keyword>
<feature type="coiled-coil region" evidence="1">
    <location>
        <begin position="327"/>
        <end position="354"/>
    </location>
</feature>